<dbReference type="RefSeq" id="XP_067524716.1">
    <property type="nucleotide sequence ID" value="XM_067668615.1"/>
</dbReference>
<dbReference type="Gene3D" id="1.10.287.410">
    <property type="match status" value="1"/>
</dbReference>
<sequence length="162" mass="18482">MSFMFFTVHQPVGAGFSYGAKMNIARNPQLFYDAIQLFYEAFPQYSQLPFHLFGESFAGSQYGSTMACNSSLKKCYEKDNALSCVRADNYCTNNIDGVFALSKRSYYDVRKAEDVVEPPQDFINLLNQPDMKRKIGAADMVFEECADAPRKTIKYCYRISIK</sequence>
<dbReference type="STRING" id="246409.I1CLJ0"/>
<keyword evidence="2" id="KW-0378">Hydrolase</keyword>
<dbReference type="InParanoid" id="I1CLJ0"/>
<accession>I1CLJ0</accession>
<name>I1CLJ0_RHIO9</name>
<dbReference type="Pfam" id="PF00450">
    <property type="entry name" value="Peptidase_S10"/>
    <property type="match status" value="1"/>
</dbReference>
<dbReference type="InterPro" id="IPR001563">
    <property type="entry name" value="Peptidase_S10"/>
</dbReference>
<comment type="similarity">
    <text evidence="1">Belongs to the peptidase S10 family.</text>
</comment>
<evidence type="ECO:0000256" key="3">
    <source>
        <dbReference type="ARBA" id="ARBA00023180"/>
    </source>
</evidence>
<organism evidence="4 5">
    <name type="scientific">Rhizopus delemar (strain RA 99-880 / ATCC MYA-4621 / FGSC 9543 / NRRL 43880)</name>
    <name type="common">Mucormycosis agent</name>
    <name type="synonym">Rhizopus arrhizus var. delemar</name>
    <dbReference type="NCBI Taxonomy" id="246409"/>
    <lineage>
        <taxon>Eukaryota</taxon>
        <taxon>Fungi</taxon>
        <taxon>Fungi incertae sedis</taxon>
        <taxon>Mucoromycota</taxon>
        <taxon>Mucoromycotina</taxon>
        <taxon>Mucoromycetes</taxon>
        <taxon>Mucorales</taxon>
        <taxon>Mucorineae</taxon>
        <taxon>Rhizopodaceae</taxon>
        <taxon>Rhizopus</taxon>
    </lineage>
</organism>
<evidence type="ECO:0000256" key="1">
    <source>
        <dbReference type="ARBA" id="ARBA00009431"/>
    </source>
</evidence>
<reference evidence="4 5" key="1">
    <citation type="journal article" date="2009" name="PLoS Genet.">
        <title>Genomic analysis of the basal lineage fungus Rhizopus oryzae reveals a whole-genome duplication.</title>
        <authorList>
            <person name="Ma L.-J."/>
            <person name="Ibrahim A.S."/>
            <person name="Skory C."/>
            <person name="Grabherr M.G."/>
            <person name="Burger G."/>
            <person name="Butler M."/>
            <person name="Elias M."/>
            <person name="Idnurm A."/>
            <person name="Lang B.F."/>
            <person name="Sone T."/>
            <person name="Abe A."/>
            <person name="Calvo S.E."/>
            <person name="Corrochano L.M."/>
            <person name="Engels R."/>
            <person name="Fu J."/>
            <person name="Hansberg W."/>
            <person name="Kim J.-M."/>
            <person name="Kodira C.D."/>
            <person name="Koehrsen M.J."/>
            <person name="Liu B."/>
            <person name="Miranda-Saavedra D."/>
            <person name="O'Leary S."/>
            <person name="Ortiz-Castellanos L."/>
            <person name="Poulter R."/>
            <person name="Rodriguez-Romero J."/>
            <person name="Ruiz-Herrera J."/>
            <person name="Shen Y.-Q."/>
            <person name="Zeng Q."/>
            <person name="Galagan J."/>
            <person name="Birren B.W."/>
            <person name="Cuomo C.A."/>
            <person name="Wickes B.L."/>
        </authorList>
    </citation>
    <scope>NUCLEOTIDE SEQUENCE [LARGE SCALE GENOMIC DNA]</scope>
    <source>
        <strain evidence="5">RA 99-880 / ATCC MYA-4621 / FGSC 9543 / NRRL 43880</strain>
    </source>
</reference>
<dbReference type="GO" id="GO:0004185">
    <property type="term" value="F:serine-type carboxypeptidase activity"/>
    <property type="evidence" value="ECO:0007669"/>
    <property type="project" value="InterPro"/>
</dbReference>
<dbReference type="Gene3D" id="3.40.50.1820">
    <property type="entry name" value="alpha/beta hydrolase"/>
    <property type="match status" value="1"/>
</dbReference>
<keyword evidence="2" id="KW-0121">Carboxypeptidase</keyword>
<dbReference type="EMBL" id="CH476744">
    <property type="protein sequence ID" value="EIE89320.1"/>
    <property type="molecule type" value="Genomic_DNA"/>
</dbReference>
<gene>
    <name evidence="4" type="ORF">RO3G_14031</name>
</gene>
<evidence type="ECO:0000313" key="4">
    <source>
        <dbReference type="EMBL" id="EIE89320.1"/>
    </source>
</evidence>
<dbReference type="VEuPathDB" id="FungiDB:RO3G_14031"/>
<dbReference type="AlphaFoldDB" id="I1CLJ0"/>
<keyword evidence="3" id="KW-0325">Glycoprotein</keyword>
<keyword evidence="2" id="KW-0645">Protease</keyword>
<dbReference type="GO" id="GO:0006508">
    <property type="term" value="P:proteolysis"/>
    <property type="evidence" value="ECO:0007669"/>
    <property type="project" value="InterPro"/>
</dbReference>
<protein>
    <submittedName>
        <fullName evidence="4">Uncharacterized protein</fullName>
    </submittedName>
</protein>
<evidence type="ECO:0000313" key="5">
    <source>
        <dbReference type="Proteomes" id="UP000009138"/>
    </source>
</evidence>
<proteinExistence type="inferred from homology"/>
<dbReference type="SUPFAM" id="SSF53474">
    <property type="entry name" value="alpha/beta-Hydrolases"/>
    <property type="match status" value="1"/>
</dbReference>
<dbReference type="OrthoDB" id="443318at2759"/>
<evidence type="ECO:0000256" key="2">
    <source>
        <dbReference type="ARBA" id="ARBA00022645"/>
    </source>
</evidence>
<dbReference type="GeneID" id="93620996"/>
<keyword evidence="5" id="KW-1185">Reference proteome</keyword>
<dbReference type="InterPro" id="IPR029058">
    <property type="entry name" value="AB_hydrolase_fold"/>
</dbReference>
<dbReference type="PRINTS" id="PR00724">
    <property type="entry name" value="CRBOXYPTASEC"/>
</dbReference>
<dbReference type="Proteomes" id="UP000009138">
    <property type="component" value="Unassembled WGS sequence"/>
</dbReference>